<accession>H8ITQ3</accession>
<name>H8ITQ3_MYCIA</name>
<dbReference type="Proteomes" id="UP000008004">
    <property type="component" value="Chromosome"/>
</dbReference>
<protein>
    <submittedName>
        <fullName evidence="2">Uncharacterized protein</fullName>
    </submittedName>
</protein>
<gene>
    <name evidence="2" type="ordered locus">OCU_09880</name>
</gene>
<organism evidence="2 3">
    <name type="scientific">Mycobacterium intracellulare (strain ATCC 13950 / DSM 43223 / JCM 6384 / NCTC 13025 / 3600)</name>
    <dbReference type="NCBI Taxonomy" id="487521"/>
    <lineage>
        <taxon>Bacteria</taxon>
        <taxon>Bacillati</taxon>
        <taxon>Actinomycetota</taxon>
        <taxon>Actinomycetes</taxon>
        <taxon>Mycobacteriales</taxon>
        <taxon>Mycobacteriaceae</taxon>
        <taxon>Mycobacterium</taxon>
        <taxon>Mycobacterium avium complex (MAC)</taxon>
    </lineage>
</organism>
<dbReference type="EMBL" id="CP003322">
    <property type="protein sequence ID" value="AFC42208.1"/>
    <property type="molecule type" value="Genomic_DNA"/>
</dbReference>
<reference evidence="2 3" key="1">
    <citation type="journal article" date="2012" name="J. Bacteriol.">
        <title>Complete genome sequence of Mycobacterium intracellulare strain ATCC 13950T.</title>
        <authorList>
            <person name="Kim B.J."/>
            <person name="Choi B.S."/>
            <person name="Lim J.S."/>
            <person name="Choi I.Y."/>
            <person name="Lee J.H."/>
            <person name="Chun J."/>
            <person name="Kook Y.H."/>
            <person name="Kim B.J."/>
        </authorList>
    </citation>
    <scope>NUCLEOTIDE SEQUENCE [LARGE SCALE GENOMIC DNA]</scope>
    <source>
        <strain evidence="3">ATCC 13950 / DSM 43223 / JCM 6384 / NCTC 13025 / 3600</strain>
    </source>
</reference>
<dbReference type="KEGG" id="mia:OCU_09880"/>
<evidence type="ECO:0000313" key="3">
    <source>
        <dbReference type="Proteomes" id="UP000008004"/>
    </source>
</evidence>
<evidence type="ECO:0000256" key="1">
    <source>
        <dbReference type="SAM" id="MobiDB-lite"/>
    </source>
</evidence>
<dbReference type="HOGENOM" id="CLU_3313136_0_0_11"/>
<dbReference type="AlphaFoldDB" id="H8ITQ3"/>
<evidence type="ECO:0000313" key="2">
    <source>
        <dbReference type="EMBL" id="AFC42208.1"/>
    </source>
</evidence>
<feature type="compositionally biased region" description="Basic residues" evidence="1">
    <location>
        <begin position="1"/>
        <end position="19"/>
    </location>
</feature>
<sequence length="39" mass="4497">MSHAHAVGRRGRRPLRRERRWTGLADASRRFAPGSQSRP</sequence>
<feature type="region of interest" description="Disordered" evidence="1">
    <location>
        <begin position="1"/>
        <end position="39"/>
    </location>
</feature>
<proteinExistence type="predicted"/>